<keyword evidence="4 6" id="KW-1133">Transmembrane helix</keyword>
<dbReference type="PANTHER" id="PTHR43370">
    <property type="entry name" value="SUGAR ABC TRANSPORTER INTEGRAL MEMBRANE PROTEIN-RELATED"/>
    <property type="match status" value="1"/>
</dbReference>
<evidence type="ECO:0008006" key="8">
    <source>
        <dbReference type="Google" id="ProtNLM"/>
    </source>
</evidence>
<accession>A0A381Z3Q1</accession>
<dbReference type="PANTHER" id="PTHR43370:SF2">
    <property type="entry name" value="ABC TRANSPORTER PERMEASE PROTEIN"/>
    <property type="match status" value="1"/>
</dbReference>
<feature type="transmembrane region" description="Helical" evidence="6">
    <location>
        <begin position="37"/>
        <end position="55"/>
    </location>
</feature>
<feature type="transmembrane region" description="Helical" evidence="6">
    <location>
        <begin position="6"/>
        <end position="25"/>
    </location>
</feature>
<dbReference type="CDD" id="cd06580">
    <property type="entry name" value="TM_PBP1_transp_TpRbsC_like"/>
    <property type="match status" value="1"/>
</dbReference>
<proteinExistence type="predicted"/>
<reference evidence="7" key="1">
    <citation type="submission" date="2018-05" db="EMBL/GenBank/DDBJ databases">
        <authorList>
            <person name="Lanie J.A."/>
            <person name="Ng W.-L."/>
            <person name="Kazmierczak K.M."/>
            <person name="Andrzejewski T.M."/>
            <person name="Davidsen T.M."/>
            <person name="Wayne K.J."/>
            <person name="Tettelin H."/>
            <person name="Glass J.I."/>
            <person name="Rusch D."/>
            <person name="Podicherti R."/>
            <person name="Tsui H.-C.T."/>
            <person name="Winkler M.E."/>
        </authorList>
    </citation>
    <scope>NUCLEOTIDE SEQUENCE</scope>
</reference>
<feature type="transmembrane region" description="Helical" evidence="6">
    <location>
        <begin position="191"/>
        <end position="213"/>
    </location>
</feature>
<evidence type="ECO:0000256" key="1">
    <source>
        <dbReference type="ARBA" id="ARBA00004651"/>
    </source>
</evidence>
<evidence type="ECO:0000256" key="2">
    <source>
        <dbReference type="ARBA" id="ARBA00022475"/>
    </source>
</evidence>
<dbReference type="InterPro" id="IPR001851">
    <property type="entry name" value="ABC_transp_permease"/>
</dbReference>
<name>A0A381Z3Q1_9ZZZZ</name>
<dbReference type="Pfam" id="PF02653">
    <property type="entry name" value="BPD_transp_2"/>
    <property type="match status" value="1"/>
</dbReference>
<feature type="transmembrane region" description="Helical" evidence="6">
    <location>
        <begin position="242"/>
        <end position="264"/>
    </location>
</feature>
<comment type="subcellular location">
    <subcellularLocation>
        <location evidence="1">Cell membrane</location>
        <topology evidence="1">Multi-pass membrane protein</topology>
    </subcellularLocation>
</comment>
<feature type="transmembrane region" description="Helical" evidence="6">
    <location>
        <begin position="61"/>
        <end position="83"/>
    </location>
</feature>
<dbReference type="GO" id="GO:0005886">
    <property type="term" value="C:plasma membrane"/>
    <property type="evidence" value="ECO:0007669"/>
    <property type="project" value="UniProtKB-SubCell"/>
</dbReference>
<feature type="transmembrane region" description="Helical" evidence="6">
    <location>
        <begin position="270"/>
        <end position="288"/>
    </location>
</feature>
<evidence type="ECO:0000313" key="7">
    <source>
        <dbReference type="EMBL" id="SVA83830.1"/>
    </source>
</evidence>
<keyword evidence="5 6" id="KW-0472">Membrane</keyword>
<dbReference type="GO" id="GO:0022857">
    <property type="term" value="F:transmembrane transporter activity"/>
    <property type="evidence" value="ECO:0007669"/>
    <property type="project" value="InterPro"/>
</dbReference>
<gene>
    <name evidence="7" type="ORF">METZ01_LOCUS136684</name>
</gene>
<organism evidence="7">
    <name type="scientific">marine metagenome</name>
    <dbReference type="NCBI Taxonomy" id="408172"/>
    <lineage>
        <taxon>unclassified sequences</taxon>
        <taxon>metagenomes</taxon>
        <taxon>ecological metagenomes</taxon>
    </lineage>
</organism>
<sequence length="312" mass="33261">MTEIFISILTSAILAGGVLVLAALGETLSERVGVMNLGLEGLISMGAVIAVLTSFATDNVWLSFMAAGLVGLALGILFAFTTVVIRANQILCGLSLTFIGLGFSASIGNSVAGRPVTAEFELIPIPFLSEIPVLGSILFSHSLPVYLAYFFLPLVIYFLFFHTRHGLNIRSVGENPASAESAGVSVMTIRMIYVSLGGLLTALAGAYLTLIFIPTWSEGITGGRGWIAIAVVIFARCNPVKVVFGSILFGLVTALGFAAQAMNWPISPTFLSSLPYLLTLLVLLTPTFNANEKFLKNMPAAIGRPYYREERN</sequence>
<feature type="transmembrane region" description="Helical" evidence="6">
    <location>
        <begin position="90"/>
        <end position="111"/>
    </location>
</feature>
<evidence type="ECO:0000256" key="6">
    <source>
        <dbReference type="SAM" id="Phobius"/>
    </source>
</evidence>
<dbReference type="EMBL" id="UINC01019820">
    <property type="protein sequence ID" value="SVA83830.1"/>
    <property type="molecule type" value="Genomic_DNA"/>
</dbReference>
<keyword evidence="3 6" id="KW-0812">Transmembrane</keyword>
<dbReference type="AlphaFoldDB" id="A0A381Z3Q1"/>
<feature type="transmembrane region" description="Helical" evidence="6">
    <location>
        <begin position="219"/>
        <end position="235"/>
    </location>
</feature>
<evidence type="ECO:0000256" key="4">
    <source>
        <dbReference type="ARBA" id="ARBA00022989"/>
    </source>
</evidence>
<evidence type="ECO:0000256" key="5">
    <source>
        <dbReference type="ARBA" id="ARBA00023136"/>
    </source>
</evidence>
<keyword evidence="2" id="KW-1003">Cell membrane</keyword>
<evidence type="ECO:0000256" key="3">
    <source>
        <dbReference type="ARBA" id="ARBA00022692"/>
    </source>
</evidence>
<protein>
    <recommendedName>
        <fullName evidence="8">ABC transporter permease</fullName>
    </recommendedName>
</protein>
<feature type="transmembrane region" description="Helical" evidence="6">
    <location>
        <begin position="131"/>
        <end position="160"/>
    </location>
</feature>